<dbReference type="Proteomes" id="UP000245048">
    <property type="component" value="Unassembled WGS sequence"/>
</dbReference>
<dbReference type="InterPro" id="IPR000914">
    <property type="entry name" value="SBP_5_dom"/>
</dbReference>
<keyword evidence="3 4" id="KW-0732">Signal</keyword>
<dbReference type="CDD" id="cd08502">
    <property type="entry name" value="PBP2_NikA_DppA_OppA_like_16"/>
    <property type="match status" value="1"/>
</dbReference>
<feature type="chain" id="PRO_5015694136" evidence="4">
    <location>
        <begin position="19"/>
        <end position="526"/>
    </location>
</feature>
<dbReference type="Gene3D" id="3.10.105.10">
    <property type="entry name" value="Dipeptide-binding Protein, Domain 3"/>
    <property type="match status" value="1"/>
</dbReference>
<dbReference type="RefSeq" id="WP_109519210.1">
    <property type="nucleotide sequence ID" value="NZ_PDOA01000033.1"/>
</dbReference>
<feature type="domain" description="Solute-binding protein family 5" evidence="5">
    <location>
        <begin position="71"/>
        <end position="434"/>
    </location>
</feature>
<dbReference type="AlphaFoldDB" id="A0A2U1UY05"/>
<dbReference type="PIRSF" id="PIRSF002741">
    <property type="entry name" value="MppA"/>
    <property type="match status" value="1"/>
</dbReference>
<dbReference type="SUPFAM" id="SSF53850">
    <property type="entry name" value="Periplasmic binding protein-like II"/>
    <property type="match status" value="1"/>
</dbReference>
<evidence type="ECO:0000313" key="6">
    <source>
        <dbReference type="EMBL" id="PWC26536.1"/>
    </source>
</evidence>
<protein>
    <submittedName>
        <fullName evidence="6">ABC transporter substrate-binding protein</fullName>
    </submittedName>
</protein>
<dbReference type="EMBL" id="PDOA01000033">
    <property type="protein sequence ID" value="PWC26536.1"/>
    <property type="molecule type" value="Genomic_DNA"/>
</dbReference>
<gene>
    <name evidence="6" type="ORF">CR165_22750</name>
</gene>
<dbReference type="Gene3D" id="3.40.190.10">
    <property type="entry name" value="Periplasmic binding protein-like II"/>
    <property type="match status" value="1"/>
</dbReference>
<dbReference type="GO" id="GO:0043190">
    <property type="term" value="C:ATP-binding cassette (ABC) transporter complex"/>
    <property type="evidence" value="ECO:0007669"/>
    <property type="project" value="InterPro"/>
</dbReference>
<organism evidence="6 7">
    <name type="scientific">Teichococcus aestuarii</name>
    <dbReference type="NCBI Taxonomy" id="568898"/>
    <lineage>
        <taxon>Bacteria</taxon>
        <taxon>Pseudomonadati</taxon>
        <taxon>Pseudomonadota</taxon>
        <taxon>Alphaproteobacteria</taxon>
        <taxon>Acetobacterales</taxon>
        <taxon>Roseomonadaceae</taxon>
        <taxon>Roseomonas</taxon>
    </lineage>
</organism>
<evidence type="ECO:0000256" key="1">
    <source>
        <dbReference type="ARBA" id="ARBA00004418"/>
    </source>
</evidence>
<comment type="caution">
    <text evidence="6">The sequence shown here is derived from an EMBL/GenBank/DDBJ whole genome shotgun (WGS) entry which is preliminary data.</text>
</comment>
<evidence type="ECO:0000256" key="3">
    <source>
        <dbReference type="ARBA" id="ARBA00022729"/>
    </source>
</evidence>
<name>A0A2U1UY05_9PROT</name>
<reference evidence="7" key="1">
    <citation type="submission" date="2017-10" db="EMBL/GenBank/DDBJ databases">
        <authorList>
            <person name="Toshchakov S.V."/>
            <person name="Goeva M.A."/>
        </authorList>
    </citation>
    <scope>NUCLEOTIDE SEQUENCE [LARGE SCALE GENOMIC DNA]</scope>
    <source>
        <strain evidence="7">JR1/69-1-13</strain>
    </source>
</reference>
<dbReference type="InterPro" id="IPR030678">
    <property type="entry name" value="Peptide/Ni-bd"/>
</dbReference>
<dbReference type="PANTHER" id="PTHR30290">
    <property type="entry name" value="PERIPLASMIC BINDING COMPONENT OF ABC TRANSPORTER"/>
    <property type="match status" value="1"/>
</dbReference>
<dbReference type="GO" id="GO:0030288">
    <property type="term" value="C:outer membrane-bounded periplasmic space"/>
    <property type="evidence" value="ECO:0007669"/>
    <property type="project" value="UniProtKB-ARBA"/>
</dbReference>
<comment type="subcellular location">
    <subcellularLocation>
        <location evidence="1">Periplasm</location>
    </subcellularLocation>
</comment>
<dbReference type="InterPro" id="IPR039424">
    <property type="entry name" value="SBP_5"/>
</dbReference>
<accession>A0A2U1UY05</accession>
<comment type="similarity">
    <text evidence="2">Belongs to the bacterial solute-binding protein 5 family.</text>
</comment>
<dbReference type="Pfam" id="PF00496">
    <property type="entry name" value="SBP_bac_5"/>
    <property type="match status" value="1"/>
</dbReference>
<proteinExistence type="inferred from homology"/>
<dbReference type="OrthoDB" id="7233744at2"/>
<feature type="signal peptide" evidence="4">
    <location>
        <begin position="1"/>
        <end position="18"/>
    </location>
</feature>
<dbReference type="GO" id="GO:0015833">
    <property type="term" value="P:peptide transport"/>
    <property type="evidence" value="ECO:0007669"/>
    <property type="project" value="TreeGrafter"/>
</dbReference>
<dbReference type="PANTHER" id="PTHR30290:SF38">
    <property type="entry name" value="D,D-DIPEPTIDE-BINDING PERIPLASMIC PROTEIN DDPA-RELATED"/>
    <property type="match status" value="1"/>
</dbReference>
<evidence type="ECO:0000313" key="7">
    <source>
        <dbReference type="Proteomes" id="UP000245048"/>
    </source>
</evidence>
<keyword evidence="7" id="KW-1185">Reference proteome</keyword>
<dbReference type="GO" id="GO:1904680">
    <property type="term" value="F:peptide transmembrane transporter activity"/>
    <property type="evidence" value="ECO:0007669"/>
    <property type="project" value="TreeGrafter"/>
</dbReference>
<evidence type="ECO:0000256" key="4">
    <source>
        <dbReference type="SAM" id="SignalP"/>
    </source>
</evidence>
<evidence type="ECO:0000256" key="2">
    <source>
        <dbReference type="ARBA" id="ARBA00005695"/>
    </source>
</evidence>
<evidence type="ECO:0000259" key="5">
    <source>
        <dbReference type="Pfam" id="PF00496"/>
    </source>
</evidence>
<sequence>MRRRSLLQGMAISTAALAAPALAQGQSRTLRFIPQIDLAFLDPHWTTANVTRNHGFMVFDTLYGLDPNDVPYPQMAEGHVVEDDGRRWTIRLREGLLFHDGTPVLARDCVASIRRWGARDAFGGALMRVSEEIAAPDDRTIVFRLRKPFPLLADALAKTTAMMPAIMPERIARTDPGTQITEIIGSGPFRYVQEERLQGARNVYARFDGYRPREGGPALGTAGPKVAHYDRVVWTTIPDASTAAGALMTGEHDWWEQVAHDLKPMLARSRSIRLRVQEETGTLGMLRPNCTQAPFNNPAIRRALMGAIDQAAYMQAIVGNDSASYHVPTGFFCPGTPMASEVGLDPLRKPLSDEAVKRDILAAGYNGEKVVLLVPTDYVTIKALGDVAADMLRRVGVNVDYVATDWGSMLQRRNNRGPVEAGGWSLFATSWTGTDLLNPATHVGVRGNGTAGYAGWYESARLESLYNDWFDAPDLAGRQAVCRDIQRVCMEEVPYYPLGQFKQQTATRGLQGLQSGFTKFWGVQPG</sequence>